<dbReference type="NCBIfam" id="NF038141">
    <property type="entry name" value="choice_anch_N"/>
    <property type="match status" value="1"/>
</dbReference>
<evidence type="ECO:0000256" key="1">
    <source>
        <dbReference type="SAM" id="Phobius"/>
    </source>
</evidence>
<dbReference type="AlphaFoldDB" id="A0A1F7SHK2"/>
<evidence type="ECO:0000313" key="4">
    <source>
        <dbReference type="Proteomes" id="UP000178082"/>
    </source>
</evidence>
<reference evidence="3 4" key="1">
    <citation type="journal article" date="2016" name="Nat. Commun.">
        <title>Thousands of microbial genomes shed light on interconnected biogeochemical processes in an aquifer system.</title>
        <authorList>
            <person name="Anantharaman K."/>
            <person name="Brown C.T."/>
            <person name="Hug L.A."/>
            <person name="Sharon I."/>
            <person name="Castelle C.J."/>
            <person name="Probst A.J."/>
            <person name="Thomas B.C."/>
            <person name="Singh A."/>
            <person name="Wilkins M.J."/>
            <person name="Karaoz U."/>
            <person name="Brodie E.L."/>
            <person name="Williams K.H."/>
            <person name="Hubbard S.S."/>
            <person name="Banfield J.F."/>
        </authorList>
    </citation>
    <scope>NUCLEOTIDE SEQUENCE [LARGE SCALE GENOMIC DNA]</scope>
</reference>
<keyword evidence="1" id="KW-0812">Transmembrane</keyword>
<comment type="caution">
    <text evidence="3">The sequence shown here is derived from an EMBL/GenBank/DDBJ whole genome shotgun (WGS) entry which is preliminary data.</text>
</comment>
<keyword evidence="1" id="KW-0472">Membrane</keyword>
<feature type="domain" description="Ice-binding protein C-terminal" evidence="2">
    <location>
        <begin position="202"/>
        <end position="223"/>
    </location>
</feature>
<keyword evidence="1" id="KW-1133">Transmembrane helix</keyword>
<evidence type="ECO:0000259" key="2">
    <source>
        <dbReference type="Pfam" id="PF07589"/>
    </source>
</evidence>
<dbReference type="InterPro" id="IPR013424">
    <property type="entry name" value="Ice-binding_C"/>
</dbReference>
<dbReference type="EMBL" id="MGDI01000031">
    <property type="protein sequence ID" value="OGL52647.1"/>
    <property type="molecule type" value="Genomic_DNA"/>
</dbReference>
<gene>
    <name evidence="3" type="ORF">A3G31_11850</name>
</gene>
<feature type="transmembrane region" description="Helical" evidence="1">
    <location>
        <begin position="207"/>
        <end position="222"/>
    </location>
</feature>
<organism evidence="3 4">
    <name type="scientific">Candidatus Schekmanbacteria bacterium RIFCSPLOWO2_12_FULL_38_15</name>
    <dbReference type="NCBI Taxonomy" id="1817883"/>
    <lineage>
        <taxon>Bacteria</taxon>
        <taxon>Candidatus Schekmaniibacteriota</taxon>
    </lineage>
</organism>
<sequence>MNKVYKNVFNYLILAIIVYLLAGSVASATPTVSLEIEGGYYDNVTETWVTSSSEFTLKLILTAGPNENALYGLNLVIAVPGSESSMNNGTVSVDGGATTISSSAYSWGTPLFDEADVGTSQYPSHDIFPTWFALEEINNGGLVSLPQTLTFDIVVAGFDWVHFDAYGFYDVATGKKTSTTIKTHSDFVPPSHDAEYVAEAMAVPEPSTLYLMALGILALIIYRKETFKKKLQAVKALVSIRKK</sequence>
<accession>A0A1F7SHK2</accession>
<dbReference type="NCBIfam" id="TIGR02595">
    <property type="entry name" value="PEP_CTERM"/>
    <property type="match status" value="1"/>
</dbReference>
<protein>
    <recommendedName>
        <fullName evidence="2">Ice-binding protein C-terminal domain-containing protein</fullName>
    </recommendedName>
</protein>
<evidence type="ECO:0000313" key="3">
    <source>
        <dbReference type="EMBL" id="OGL52647.1"/>
    </source>
</evidence>
<proteinExistence type="predicted"/>
<dbReference type="Proteomes" id="UP000178082">
    <property type="component" value="Unassembled WGS sequence"/>
</dbReference>
<name>A0A1F7SHK2_9BACT</name>
<dbReference type="Pfam" id="PF07589">
    <property type="entry name" value="PEP-CTERM"/>
    <property type="match status" value="1"/>
</dbReference>